<dbReference type="RefSeq" id="WP_183967873.1">
    <property type="nucleotide sequence ID" value="NZ_BAABEW010000025.1"/>
</dbReference>
<evidence type="ECO:0000256" key="1">
    <source>
        <dbReference type="PROSITE-ProRule" id="PRU00473"/>
    </source>
</evidence>
<dbReference type="EMBL" id="JACHGB010000004">
    <property type="protein sequence ID" value="MBB5272448.1"/>
    <property type="molecule type" value="Genomic_DNA"/>
</dbReference>
<comment type="caution">
    <text evidence="4">The sequence shown here is derived from an EMBL/GenBank/DDBJ whole genome shotgun (WGS) entry which is preliminary data.</text>
</comment>
<dbReference type="GO" id="GO:0016020">
    <property type="term" value="C:membrane"/>
    <property type="evidence" value="ECO:0007669"/>
    <property type="project" value="UniProtKB-UniRule"/>
</dbReference>
<evidence type="ECO:0000256" key="2">
    <source>
        <dbReference type="SAM" id="Phobius"/>
    </source>
</evidence>
<evidence type="ECO:0000313" key="4">
    <source>
        <dbReference type="EMBL" id="MBB5272448.1"/>
    </source>
</evidence>
<name>A0A7W8HIB4_9BURK</name>
<organism evidence="4 5">
    <name type="scientific">Quisquiliibacterium transsilvanicum</name>
    <dbReference type="NCBI Taxonomy" id="1549638"/>
    <lineage>
        <taxon>Bacteria</taxon>
        <taxon>Pseudomonadati</taxon>
        <taxon>Pseudomonadota</taxon>
        <taxon>Betaproteobacteria</taxon>
        <taxon>Burkholderiales</taxon>
        <taxon>Burkholderiaceae</taxon>
        <taxon>Quisquiliibacterium</taxon>
    </lineage>
</organism>
<dbReference type="Proteomes" id="UP000532440">
    <property type="component" value="Unassembled WGS sequence"/>
</dbReference>
<feature type="domain" description="OmpA-like" evidence="3">
    <location>
        <begin position="74"/>
        <end position="183"/>
    </location>
</feature>
<dbReference type="InterPro" id="IPR036737">
    <property type="entry name" value="OmpA-like_sf"/>
</dbReference>
<sequence>MDDAQQNESNTLVAWIVGFAAALAIAVALISAFMAAFSGGSAGPVASIAGASAGATAEQPPVALVEVDQPPPLATGEGVPETVRFHFEVGSAALPADAAAQAGALVAFLKDSPEGRLGISGFHDKTGDPAANRELAKNRALATRTMLVEAGAPASRLILVRPQEVEGGADDREARRVEVFPSR</sequence>
<evidence type="ECO:0000313" key="5">
    <source>
        <dbReference type="Proteomes" id="UP000532440"/>
    </source>
</evidence>
<gene>
    <name evidence="4" type="ORF">HNQ70_002462</name>
</gene>
<protein>
    <submittedName>
        <fullName evidence="4">Outer membrane protein OmpA-like peptidoglycan-associated protein</fullName>
    </submittedName>
</protein>
<accession>A0A7W8HIB4</accession>
<reference evidence="4 5" key="1">
    <citation type="submission" date="2020-08" db="EMBL/GenBank/DDBJ databases">
        <title>Genomic Encyclopedia of Type Strains, Phase IV (KMG-IV): sequencing the most valuable type-strain genomes for metagenomic binning, comparative biology and taxonomic classification.</title>
        <authorList>
            <person name="Goeker M."/>
        </authorList>
    </citation>
    <scope>NUCLEOTIDE SEQUENCE [LARGE SCALE GENOMIC DNA]</scope>
    <source>
        <strain evidence="4 5">DSM 29781</strain>
    </source>
</reference>
<proteinExistence type="predicted"/>
<dbReference type="Pfam" id="PF00691">
    <property type="entry name" value="OmpA"/>
    <property type="match status" value="1"/>
</dbReference>
<dbReference type="Gene3D" id="3.30.1330.60">
    <property type="entry name" value="OmpA-like domain"/>
    <property type="match status" value="1"/>
</dbReference>
<dbReference type="AlphaFoldDB" id="A0A7W8HIB4"/>
<keyword evidence="5" id="KW-1185">Reference proteome</keyword>
<dbReference type="SUPFAM" id="SSF103088">
    <property type="entry name" value="OmpA-like"/>
    <property type="match status" value="1"/>
</dbReference>
<dbReference type="PROSITE" id="PS51123">
    <property type="entry name" value="OMPA_2"/>
    <property type="match status" value="1"/>
</dbReference>
<keyword evidence="2" id="KW-0812">Transmembrane</keyword>
<feature type="transmembrane region" description="Helical" evidence="2">
    <location>
        <begin position="12"/>
        <end position="37"/>
    </location>
</feature>
<dbReference type="InterPro" id="IPR006665">
    <property type="entry name" value="OmpA-like"/>
</dbReference>
<evidence type="ECO:0000259" key="3">
    <source>
        <dbReference type="PROSITE" id="PS51123"/>
    </source>
</evidence>
<keyword evidence="2" id="KW-1133">Transmembrane helix</keyword>
<keyword evidence="1 2" id="KW-0472">Membrane</keyword>